<dbReference type="PROSITE" id="PS51257">
    <property type="entry name" value="PROKAR_LIPOPROTEIN"/>
    <property type="match status" value="1"/>
</dbReference>
<evidence type="ECO:0000313" key="2">
    <source>
        <dbReference type="EMBL" id="MCO8274311.1"/>
    </source>
</evidence>
<comment type="caution">
    <text evidence="2">The sequence shown here is derived from an EMBL/GenBank/DDBJ whole genome shotgun (WGS) entry which is preliminary data.</text>
</comment>
<dbReference type="RefSeq" id="WP_253240386.1">
    <property type="nucleotide sequence ID" value="NZ_JAMYJR010000030.1"/>
</dbReference>
<dbReference type="EMBL" id="JAMYJR010000030">
    <property type="protein sequence ID" value="MCO8274311.1"/>
    <property type="molecule type" value="Genomic_DNA"/>
</dbReference>
<evidence type="ECO:0000256" key="1">
    <source>
        <dbReference type="SAM" id="SignalP"/>
    </source>
</evidence>
<reference evidence="2 3" key="1">
    <citation type="submission" date="2022-06" db="EMBL/GenBank/DDBJ databases">
        <title>New Species of the Genus Actinoplanes, ActinopZanes ferrugineus.</title>
        <authorList>
            <person name="Ding P."/>
        </authorList>
    </citation>
    <scope>NUCLEOTIDE SEQUENCE [LARGE SCALE GENOMIC DNA]</scope>
    <source>
        <strain evidence="2 3">TRM88003</strain>
    </source>
</reference>
<accession>A0ABT1DW67</accession>
<keyword evidence="1" id="KW-0732">Signal</keyword>
<organism evidence="2 3">
    <name type="scientific">Paractinoplanes aksuensis</name>
    <dbReference type="NCBI Taxonomy" id="2939490"/>
    <lineage>
        <taxon>Bacteria</taxon>
        <taxon>Bacillati</taxon>
        <taxon>Actinomycetota</taxon>
        <taxon>Actinomycetes</taxon>
        <taxon>Micromonosporales</taxon>
        <taxon>Micromonosporaceae</taxon>
        <taxon>Paractinoplanes</taxon>
    </lineage>
</organism>
<feature type="chain" id="PRO_5045916315" description="Lipoprotein" evidence="1">
    <location>
        <begin position="24"/>
        <end position="121"/>
    </location>
</feature>
<protein>
    <recommendedName>
        <fullName evidence="4">Lipoprotein</fullName>
    </recommendedName>
</protein>
<evidence type="ECO:0008006" key="4">
    <source>
        <dbReference type="Google" id="ProtNLM"/>
    </source>
</evidence>
<proteinExistence type="predicted"/>
<gene>
    <name evidence="2" type="ORF">M1L60_27295</name>
</gene>
<feature type="signal peptide" evidence="1">
    <location>
        <begin position="1"/>
        <end position="23"/>
    </location>
</feature>
<dbReference type="Proteomes" id="UP001523369">
    <property type="component" value="Unassembled WGS sequence"/>
</dbReference>
<evidence type="ECO:0000313" key="3">
    <source>
        <dbReference type="Proteomes" id="UP001523369"/>
    </source>
</evidence>
<sequence length="121" mass="12829">MTRSAVLFTVAMLVAGCTSTQPAASIAESGMISCADQAVWGHIVANTDGHATIRTDRWLVPDTGAADLKAAITEPVGAHGLLVVTAEETSWFPDELGLRFEDAWEQDGRHHDPGCDDNPQG</sequence>
<name>A0ABT1DW67_9ACTN</name>
<keyword evidence="3" id="KW-1185">Reference proteome</keyword>